<dbReference type="InterPro" id="IPR013785">
    <property type="entry name" value="Aldolase_TIM"/>
</dbReference>
<reference evidence="1 2" key="1">
    <citation type="journal article" date="2019" name="Int. J. Syst. Evol. Microbiol.">
        <title>The Global Catalogue of Microorganisms (GCM) 10K type strain sequencing project: providing services to taxonomists for standard genome sequencing and annotation.</title>
        <authorList>
            <consortium name="The Broad Institute Genomics Platform"/>
            <consortium name="The Broad Institute Genome Sequencing Center for Infectious Disease"/>
            <person name="Wu L."/>
            <person name="Ma J."/>
        </authorList>
    </citation>
    <scope>NUCLEOTIDE SEQUENCE [LARGE SCALE GENOMIC DNA]</scope>
    <source>
        <strain evidence="1 2">JCM 16026</strain>
    </source>
</reference>
<dbReference type="InterPro" id="IPR050456">
    <property type="entry name" value="DeoC/FbaB_aldolase"/>
</dbReference>
<organism evidence="1 2">
    <name type="scientific">Agrococcus versicolor</name>
    <dbReference type="NCBI Taxonomy" id="501482"/>
    <lineage>
        <taxon>Bacteria</taxon>
        <taxon>Bacillati</taxon>
        <taxon>Actinomycetota</taxon>
        <taxon>Actinomycetes</taxon>
        <taxon>Micrococcales</taxon>
        <taxon>Microbacteriaceae</taxon>
        <taxon>Agrococcus</taxon>
    </lineage>
</organism>
<accession>A0ABN3ARX6</accession>
<evidence type="ECO:0000313" key="1">
    <source>
        <dbReference type="EMBL" id="GAA2174087.1"/>
    </source>
</evidence>
<dbReference type="EMBL" id="BAAAQT010000006">
    <property type="protein sequence ID" value="GAA2174087.1"/>
    <property type="molecule type" value="Genomic_DNA"/>
</dbReference>
<dbReference type="RefSeq" id="WP_344342920.1">
    <property type="nucleotide sequence ID" value="NZ_BAAAQT010000006.1"/>
</dbReference>
<name>A0ABN3ARX6_9MICO</name>
<dbReference type="SUPFAM" id="SSF51569">
    <property type="entry name" value="Aldolase"/>
    <property type="match status" value="1"/>
</dbReference>
<dbReference type="Pfam" id="PF01791">
    <property type="entry name" value="DeoC"/>
    <property type="match status" value="1"/>
</dbReference>
<dbReference type="PANTHER" id="PTHR47916:SF1">
    <property type="entry name" value="3-HYDROXY-5-PHOSPHONOOXYPENTANE-2,4-DIONE THIOLASE"/>
    <property type="match status" value="1"/>
</dbReference>
<evidence type="ECO:0000313" key="2">
    <source>
        <dbReference type="Proteomes" id="UP001501599"/>
    </source>
</evidence>
<dbReference type="Gene3D" id="3.20.20.70">
    <property type="entry name" value="Aldolase class I"/>
    <property type="match status" value="1"/>
</dbReference>
<proteinExistence type="predicted"/>
<dbReference type="Proteomes" id="UP001501599">
    <property type="component" value="Unassembled WGS sequence"/>
</dbReference>
<comment type="caution">
    <text evidence="1">The sequence shown here is derived from an EMBL/GenBank/DDBJ whole genome shotgun (WGS) entry which is preliminary data.</text>
</comment>
<dbReference type="InterPro" id="IPR002915">
    <property type="entry name" value="DeoC/FbaB/LacD_aldolase"/>
</dbReference>
<dbReference type="SMART" id="SM01133">
    <property type="entry name" value="DeoC"/>
    <property type="match status" value="1"/>
</dbReference>
<dbReference type="PANTHER" id="PTHR47916">
    <property type="entry name" value="FRUCTOSE-BISPHOSPHATE ALDOLASE CLASS 1"/>
    <property type="match status" value="1"/>
</dbReference>
<gene>
    <name evidence="1" type="ORF">GCM10009846_18670</name>
</gene>
<keyword evidence="2" id="KW-1185">Reference proteome</keyword>
<protein>
    <submittedName>
        <fullName evidence="1">Class I fructose-bisphosphate aldolase</fullName>
    </submittedName>
</protein>
<dbReference type="InterPro" id="IPR041720">
    <property type="entry name" value="FbaB-like"/>
</dbReference>
<sequence>MHGTDIRLARLFDDASGRSLITAYDHGQSFPLGARSGPPRRTLEQIVAGGPEGVLLTPGMLAQHADLFARRGAPSVVLRADWTLLDEPDKHELGERYRVLVDPAEAVALGADAIVMYLIARPTDGGMFADNVAAVAKAAQQASRAGIPLIVETTLWGLRNEDRKDPERLATVSRIAAELGAHAIKTEYVGDPDVQRGIVETVGDLPVLTLGGARGDDEAVAAAAEGAIASGARGLIFGRNIWQADDIVATTRRLSAVTHGRTEDDAR</sequence>
<dbReference type="PIRSF" id="PIRSF038992">
    <property type="entry name" value="Aldolase_Ia"/>
    <property type="match status" value="1"/>
</dbReference>